<name>A0AAV7URC8_PLEWA</name>
<accession>A0AAV7URC8</accession>
<evidence type="ECO:0000313" key="2">
    <source>
        <dbReference type="Proteomes" id="UP001066276"/>
    </source>
</evidence>
<protein>
    <submittedName>
        <fullName evidence="1">Uncharacterized protein</fullName>
    </submittedName>
</protein>
<keyword evidence="2" id="KW-1185">Reference proteome</keyword>
<sequence>KYTGSTLYGLCLGGEGWMLVGRGQRSGNMKDCECMCHMARGRDVGHSLRR</sequence>
<feature type="non-terminal residue" evidence="1">
    <location>
        <position position="1"/>
    </location>
</feature>
<evidence type="ECO:0000313" key="1">
    <source>
        <dbReference type="EMBL" id="KAJ1190509.1"/>
    </source>
</evidence>
<reference evidence="1" key="1">
    <citation type="journal article" date="2022" name="bioRxiv">
        <title>Sequencing and chromosome-scale assembly of the giantPleurodeles waltlgenome.</title>
        <authorList>
            <person name="Brown T."/>
            <person name="Elewa A."/>
            <person name="Iarovenko S."/>
            <person name="Subramanian E."/>
            <person name="Araus A.J."/>
            <person name="Petzold A."/>
            <person name="Susuki M."/>
            <person name="Suzuki K.-i.T."/>
            <person name="Hayashi T."/>
            <person name="Toyoda A."/>
            <person name="Oliveira C."/>
            <person name="Osipova E."/>
            <person name="Leigh N.D."/>
            <person name="Simon A."/>
            <person name="Yun M.H."/>
        </authorList>
    </citation>
    <scope>NUCLEOTIDE SEQUENCE</scope>
    <source>
        <strain evidence="1">20211129_DDA</strain>
        <tissue evidence="1">Liver</tissue>
    </source>
</reference>
<dbReference type="EMBL" id="JANPWB010000005">
    <property type="protein sequence ID" value="KAJ1190509.1"/>
    <property type="molecule type" value="Genomic_DNA"/>
</dbReference>
<comment type="caution">
    <text evidence="1">The sequence shown here is derived from an EMBL/GenBank/DDBJ whole genome shotgun (WGS) entry which is preliminary data.</text>
</comment>
<feature type="non-terminal residue" evidence="1">
    <location>
        <position position="50"/>
    </location>
</feature>
<organism evidence="1 2">
    <name type="scientific">Pleurodeles waltl</name>
    <name type="common">Iberian ribbed newt</name>
    <dbReference type="NCBI Taxonomy" id="8319"/>
    <lineage>
        <taxon>Eukaryota</taxon>
        <taxon>Metazoa</taxon>
        <taxon>Chordata</taxon>
        <taxon>Craniata</taxon>
        <taxon>Vertebrata</taxon>
        <taxon>Euteleostomi</taxon>
        <taxon>Amphibia</taxon>
        <taxon>Batrachia</taxon>
        <taxon>Caudata</taxon>
        <taxon>Salamandroidea</taxon>
        <taxon>Salamandridae</taxon>
        <taxon>Pleurodelinae</taxon>
        <taxon>Pleurodeles</taxon>
    </lineage>
</organism>
<gene>
    <name evidence="1" type="ORF">NDU88_007247</name>
</gene>
<dbReference type="Proteomes" id="UP001066276">
    <property type="component" value="Chromosome 3_1"/>
</dbReference>
<proteinExistence type="predicted"/>
<dbReference type="AlphaFoldDB" id="A0AAV7URC8"/>